<dbReference type="AlphaFoldDB" id="A0A0C3BX41"/>
<dbReference type="Proteomes" id="UP000053424">
    <property type="component" value="Unassembled WGS sequence"/>
</dbReference>
<feature type="compositionally biased region" description="Acidic residues" evidence="1">
    <location>
        <begin position="102"/>
        <end position="142"/>
    </location>
</feature>
<dbReference type="HOGENOM" id="CLU_491796_0_0_1"/>
<feature type="region of interest" description="Disordered" evidence="1">
    <location>
        <begin position="269"/>
        <end position="320"/>
    </location>
</feature>
<dbReference type="EMBL" id="KN831804">
    <property type="protein sequence ID" value="KIM36594.1"/>
    <property type="molecule type" value="Genomic_DNA"/>
</dbReference>
<keyword evidence="3" id="KW-1185">Reference proteome</keyword>
<feature type="region of interest" description="Disordered" evidence="1">
    <location>
        <begin position="435"/>
        <end position="457"/>
    </location>
</feature>
<sequence>MVNKRSQAKNMKSKATSSKKPALSTTTPKLTLKLAGPKAATLPTNSAPLDRASSVDSIRITLPPPIPADHAEMTQSDEDGGLEYTSREGTPGLHKRKRVFEEGLDIEEDVEDEKDQLQDDEDEDGEEDKEEEEEEDDGDSSSDESQLARPAPQVEKAQKNLKKQKKHLAHAPLNIDFTVPVQGADEVMSLLSTVSWMDFYAQLADTLGVVPKAVSVAYRFSTDPQTARYVHLKTAESLDELFRKAKKTLKSTRSKKPFVVEIKDLREDQGDKKKKSSKAPKKKKARKDSSSSSDGSASDPEEVTVDGKKVSSKKKSGPQWVAQIEKDNACDQHPGHACIKTLPNGHHQLTKGEKGLWAVLLQKGYASTTVPPWHIKLEDAPPPTRTPSAKSELLPPLPAQAPATPAPFSGYPGMFGYPPSFPPYPFYPNMTHHSSMSSSPDYRRRADAPSSDPPEELEDATLFPRIRPWLNDLDGGVRGDGHDFSQFAMRFEQEKFNRVADLVDLNVADLVELCPGILYGTASKLLTYAKKDTESIHKKEVRHIRSAKKHPRYD</sequence>
<proteinExistence type="predicted"/>
<feature type="compositionally biased region" description="Polar residues" evidence="1">
    <location>
        <begin position="1"/>
        <end position="10"/>
    </location>
</feature>
<evidence type="ECO:0000313" key="3">
    <source>
        <dbReference type="Proteomes" id="UP000053424"/>
    </source>
</evidence>
<dbReference type="OrthoDB" id="3267981at2759"/>
<accession>A0A0C3BX41</accession>
<evidence type="ECO:0000313" key="2">
    <source>
        <dbReference type="EMBL" id="KIM36594.1"/>
    </source>
</evidence>
<reference evidence="3" key="2">
    <citation type="submission" date="2015-01" db="EMBL/GenBank/DDBJ databases">
        <title>Evolutionary Origins and Diversification of the Mycorrhizal Mutualists.</title>
        <authorList>
            <consortium name="DOE Joint Genome Institute"/>
            <consortium name="Mycorrhizal Genomics Consortium"/>
            <person name="Kohler A."/>
            <person name="Kuo A."/>
            <person name="Nagy L.G."/>
            <person name="Floudas D."/>
            <person name="Copeland A."/>
            <person name="Barry K.W."/>
            <person name="Cichocki N."/>
            <person name="Veneault-Fourrey C."/>
            <person name="LaButti K."/>
            <person name="Lindquist E.A."/>
            <person name="Lipzen A."/>
            <person name="Lundell T."/>
            <person name="Morin E."/>
            <person name="Murat C."/>
            <person name="Riley R."/>
            <person name="Ohm R."/>
            <person name="Sun H."/>
            <person name="Tunlid A."/>
            <person name="Henrissat B."/>
            <person name="Grigoriev I.V."/>
            <person name="Hibbett D.S."/>
            <person name="Martin F."/>
        </authorList>
    </citation>
    <scope>NUCLEOTIDE SEQUENCE [LARGE SCALE GENOMIC DNA]</scope>
    <source>
        <strain evidence="3">h7</strain>
    </source>
</reference>
<gene>
    <name evidence="2" type="ORF">M413DRAFT_31628</name>
</gene>
<feature type="compositionally biased region" description="Basic residues" evidence="1">
    <location>
        <begin position="272"/>
        <end position="286"/>
    </location>
</feature>
<organism evidence="2 3">
    <name type="scientific">Hebeloma cylindrosporum</name>
    <dbReference type="NCBI Taxonomy" id="76867"/>
    <lineage>
        <taxon>Eukaryota</taxon>
        <taxon>Fungi</taxon>
        <taxon>Dikarya</taxon>
        <taxon>Basidiomycota</taxon>
        <taxon>Agaricomycotina</taxon>
        <taxon>Agaricomycetes</taxon>
        <taxon>Agaricomycetidae</taxon>
        <taxon>Agaricales</taxon>
        <taxon>Agaricineae</taxon>
        <taxon>Hymenogastraceae</taxon>
        <taxon>Hebeloma</taxon>
    </lineage>
</organism>
<feature type="region of interest" description="Disordered" evidence="1">
    <location>
        <begin position="1"/>
        <end position="165"/>
    </location>
</feature>
<protein>
    <submittedName>
        <fullName evidence="2">Uncharacterized protein</fullName>
    </submittedName>
</protein>
<name>A0A0C3BX41_HEBCY</name>
<reference evidence="2 3" key="1">
    <citation type="submission" date="2014-04" db="EMBL/GenBank/DDBJ databases">
        <authorList>
            <consortium name="DOE Joint Genome Institute"/>
            <person name="Kuo A."/>
            <person name="Gay G."/>
            <person name="Dore J."/>
            <person name="Kohler A."/>
            <person name="Nagy L.G."/>
            <person name="Floudas D."/>
            <person name="Copeland A."/>
            <person name="Barry K.W."/>
            <person name="Cichocki N."/>
            <person name="Veneault-Fourrey C."/>
            <person name="LaButti K."/>
            <person name="Lindquist E.A."/>
            <person name="Lipzen A."/>
            <person name="Lundell T."/>
            <person name="Morin E."/>
            <person name="Murat C."/>
            <person name="Sun H."/>
            <person name="Tunlid A."/>
            <person name="Henrissat B."/>
            <person name="Grigoriev I.V."/>
            <person name="Hibbett D.S."/>
            <person name="Martin F."/>
            <person name="Nordberg H.P."/>
            <person name="Cantor M.N."/>
            <person name="Hua S.X."/>
        </authorList>
    </citation>
    <scope>NUCLEOTIDE SEQUENCE [LARGE SCALE GENOMIC DNA]</scope>
    <source>
        <strain evidence="3">h7</strain>
    </source>
</reference>
<feature type="compositionally biased region" description="Low complexity" evidence="1">
    <location>
        <begin position="13"/>
        <end position="43"/>
    </location>
</feature>
<evidence type="ECO:0000256" key="1">
    <source>
        <dbReference type="SAM" id="MobiDB-lite"/>
    </source>
</evidence>